<dbReference type="InterPro" id="IPR013217">
    <property type="entry name" value="Methyltransf_12"/>
</dbReference>
<dbReference type="Pfam" id="PF08242">
    <property type="entry name" value="Methyltransf_12"/>
    <property type="match status" value="1"/>
</dbReference>
<dbReference type="SUPFAM" id="SSF53335">
    <property type="entry name" value="S-adenosyl-L-methionine-dependent methyltransferases"/>
    <property type="match status" value="1"/>
</dbReference>
<dbReference type="GO" id="GO:0032259">
    <property type="term" value="P:methylation"/>
    <property type="evidence" value="ECO:0007669"/>
    <property type="project" value="UniProtKB-KW"/>
</dbReference>
<organism evidence="2 3">
    <name type="scientific">Kineosporia mesophila</name>
    <dbReference type="NCBI Taxonomy" id="566012"/>
    <lineage>
        <taxon>Bacteria</taxon>
        <taxon>Bacillati</taxon>
        <taxon>Actinomycetota</taxon>
        <taxon>Actinomycetes</taxon>
        <taxon>Kineosporiales</taxon>
        <taxon>Kineosporiaceae</taxon>
        <taxon>Kineosporia</taxon>
    </lineage>
</organism>
<evidence type="ECO:0000313" key="2">
    <source>
        <dbReference type="EMBL" id="GAA3639616.1"/>
    </source>
</evidence>
<dbReference type="CDD" id="cd02440">
    <property type="entry name" value="AdoMet_MTases"/>
    <property type="match status" value="1"/>
</dbReference>
<protein>
    <submittedName>
        <fullName evidence="2">Class I SAM-dependent methyltransferase</fullName>
    </submittedName>
</protein>
<dbReference type="GO" id="GO:0008168">
    <property type="term" value="F:methyltransferase activity"/>
    <property type="evidence" value="ECO:0007669"/>
    <property type="project" value="UniProtKB-KW"/>
</dbReference>
<dbReference type="Proteomes" id="UP001501074">
    <property type="component" value="Unassembled WGS sequence"/>
</dbReference>
<comment type="caution">
    <text evidence="2">The sequence shown here is derived from an EMBL/GenBank/DDBJ whole genome shotgun (WGS) entry which is preliminary data.</text>
</comment>
<sequence length="285" mass="31596">MTSTSARPDWQAWQDQWDAQQEAYLPDREQRFAAMLDAVEATRLPAGPERSAGRHDESVEVPREQIAPRILDLAGGTGSISRRVLWRFPQASTVVLDVDAALLAIARGTFADDPRVRVASVDLGFPNWPAALASELGEEVTGSFDAILTATALHWLTPERVTGVYAEARDLLRPGGLFINADYMPDEGLASLTDGLARVERRERTARWEGGVPSWEKWWELMRADPDLAGPTAERDAFYAERRGDHHTESLRPSAWHLQAMRTAGYPETGLVWRGLLDAAVTGRV</sequence>
<name>A0ABP7ASH4_9ACTN</name>
<dbReference type="PANTHER" id="PTHR43591:SF108">
    <property type="entry name" value="S-ADENOSYL-L-METHIONINE-DEPENDENT METHYLTRANSFERASE"/>
    <property type="match status" value="1"/>
</dbReference>
<dbReference type="InterPro" id="IPR029063">
    <property type="entry name" value="SAM-dependent_MTases_sf"/>
</dbReference>
<keyword evidence="2" id="KW-0489">Methyltransferase</keyword>
<dbReference type="RefSeq" id="WP_231486474.1">
    <property type="nucleotide sequence ID" value="NZ_BAAAZO010000013.1"/>
</dbReference>
<feature type="domain" description="Methyltransferase type 12" evidence="1">
    <location>
        <begin position="71"/>
        <end position="178"/>
    </location>
</feature>
<proteinExistence type="predicted"/>
<evidence type="ECO:0000313" key="3">
    <source>
        <dbReference type="Proteomes" id="UP001501074"/>
    </source>
</evidence>
<dbReference type="PANTHER" id="PTHR43591">
    <property type="entry name" value="METHYLTRANSFERASE"/>
    <property type="match status" value="1"/>
</dbReference>
<evidence type="ECO:0000259" key="1">
    <source>
        <dbReference type="Pfam" id="PF08242"/>
    </source>
</evidence>
<keyword evidence="3" id="KW-1185">Reference proteome</keyword>
<dbReference type="EMBL" id="BAAAZO010000013">
    <property type="protein sequence ID" value="GAA3639616.1"/>
    <property type="molecule type" value="Genomic_DNA"/>
</dbReference>
<keyword evidence="2" id="KW-0808">Transferase</keyword>
<dbReference type="Gene3D" id="3.40.50.150">
    <property type="entry name" value="Vaccinia Virus protein VP39"/>
    <property type="match status" value="1"/>
</dbReference>
<reference evidence="3" key="1">
    <citation type="journal article" date="2019" name="Int. J. Syst. Evol. Microbiol.">
        <title>The Global Catalogue of Microorganisms (GCM) 10K type strain sequencing project: providing services to taxonomists for standard genome sequencing and annotation.</title>
        <authorList>
            <consortium name="The Broad Institute Genomics Platform"/>
            <consortium name="The Broad Institute Genome Sequencing Center for Infectious Disease"/>
            <person name="Wu L."/>
            <person name="Ma J."/>
        </authorList>
    </citation>
    <scope>NUCLEOTIDE SEQUENCE [LARGE SCALE GENOMIC DNA]</scope>
    <source>
        <strain evidence="3">JCM 16902</strain>
    </source>
</reference>
<gene>
    <name evidence="2" type="ORF">GCM10022223_68360</name>
</gene>
<accession>A0ABP7ASH4</accession>